<dbReference type="RefSeq" id="WP_126826004.1">
    <property type="nucleotide sequence ID" value="NZ_JACIDG010000005.1"/>
</dbReference>
<accession>A0A7W6B9V1</accession>
<reference evidence="3 4" key="1">
    <citation type="submission" date="2018-11" db="EMBL/GenBank/DDBJ databases">
        <authorList>
            <person name="Huo Y."/>
        </authorList>
    </citation>
    <scope>NUCLEOTIDE SEQUENCE [LARGE SCALE GENOMIC DNA]</scope>
    <source>
        <strain evidence="3 4">CCBAU 33202</strain>
    </source>
</reference>
<keyword evidence="1" id="KW-0732">Signal</keyword>
<dbReference type="EMBL" id="JACIDG010000005">
    <property type="protein sequence ID" value="MBB3914897.1"/>
    <property type="molecule type" value="Genomic_DNA"/>
</dbReference>
<dbReference type="AlphaFoldDB" id="A0A7W6B9V1"/>
<organism evidence="2 5">
    <name type="scientific">Rhizobium fabae</name>
    <dbReference type="NCBI Taxonomy" id="573179"/>
    <lineage>
        <taxon>Bacteria</taxon>
        <taxon>Pseudomonadati</taxon>
        <taxon>Pseudomonadota</taxon>
        <taxon>Alphaproteobacteria</taxon>
        <taxon>Hyphomicrobiales</taxon>
        <taxon>Rhizobiaceae</taxon>
        <taxon>Rhizobium/Agrobacterium group</taxon>
        <taxon>Rhizobium</taxon>
    </lineage>
</organism>
<proteinExistence type="predicted"/>
<evidence type="ECO:0000313" key="4">
    <source>
        <dbReference type="Proteomes" id="UP000272004"/>
    </source>
</evidence>
<reference evidence="2 5" key="2">
    <citation type="submission" date="2020-08" db="EMBL/GenBank/DDBJ databases">
        <title>Genomic Encyclopedia of Type Strains, Phase IV (KMG-IV): sequencing the most valuable type-strain genomes for metagenomic binning, comparative biology and taxonomic classification.</title>
        <authorList>
            <person name="Goeker M."/>
        </authorList>
    </citation>
    <scope>NUCLEOTIDE SEQUENCE [LARGE SCALE GENOMIC DNA]</scope>
    <source>
        <strain evidence="2 5">DSM 19331</strain>
    </source>
</reference>
<comment type="caution">
    <text evidence="2">The sequence shown here is derived from an EMBL/GenBank/DDBJ whole genome shotgun (WGS) entry which is preliminary data.</text>
</comment>
<feature type="chain" id="PRO_5031506009" evidence="1">
    <location>
        <begin position="25"/>
        <end position="76"/>
    </location>
</feature>
<sequence>MRSISIIVSIVALSTFASALPALAAIKTVTQRPTTQSLPAGHAVLFNDGQCPAGQIAKFVHKEKSGQLKKSCVHSN</sequence>
<dbReference type="Proteomes" id="UP000272004">
    <property type="component" value="Unassembled WGS sequence"/>
</dbReference>
<name>A0A7W6B9V1_9HYPH</name>
<protein>
    <submittedName>
        <fullName evidence="2">Uncharacterized protein</fullName>
    </submittedName>
</protein>
<evidence type="ECO:0000313" key="3">
    <source>
        <dbReference type="EMBL" id="RUM12369.1"/>
    </source>
</evidence>
<feature type="signal peptide" evidence="1">
    <location>
        <begin position="1"/>
        <end position="24"/>
    </location>
</feature>
<dbReference type="Proteomes" id="UP000545490">
    <property type="component" value="Unassembled WGS sequence"/>
</dbReference>
<dbReference type="EMBL" id="RJJU01000007">
    <property type="protein sequence ID" value="RUM12369.1"/>
    <property type="molecule type" value="Genomic_DNA"/>
</dbReference>
<dbReference type="InterPro" id="IPR046565">
    <property type="entry name" value="DUF6719"/>
</dbReference>
<keyword evidence="4" id="KW-1185">Reference proteome</keyword>
<gene>
    <name evidence="3" type="ORF">EFB14_13740</name>
    <name evidence="2" type="ORF">GGQ65_002184</name>
</gene>
<evidence type="ECO:0000313" key="2">
    <source>
        <dbReference type="EMBL" id="MBB3914897.1"/>
    </source>
</evidence>
<evidence type="ECO:0000256" key="1">
    <source>
        <dbReference type="SAM" id="SignalP"/>
    </source>
</evidence>
<evidence type="ECO:0000313" key="5">
    <source>
        <dbReference type="Proteomes" id="UP000545490"/>
    </source>
</evidence>
<dbReference type="Pfam" id="PF20477">
    <property type="entry name" value="DUF6719"/>
    <property type="match status" value="1"/>
</dbReference>